<dbReference type="AlphaFoldDB" id="A0A8C8UEE2"/>
<proteinExistence type="predicted"/>
<dbReference type="Proteomes" id="UP000694547">
    <property type="component" value="Unassembled WGS sequence"/>
</dbReference>
<dbReference type="Pfam" id="PF07270">
    <property type="entry name" value="DUF1438"/>
    <property type="match status" value="1"/>
</dbReference>
<keyword evidence="3" id="KW-1185">Reference proteome</keyword>
<accession>A0A8C8UEE2</accession>
<dbReference type="PANTHER" id="PTHR31647">
    <property type="entry name" value="2-CELL-STAGE, VARIABLE GROUP, MEMBER 1-RELATED"/>
    <property type="match status" value="1"/>
</dbReference>
<dbReference type="InterPro" id="IPR009895">
    <property type="entry name" value="DUF1438"/>
</dbReference>
<reference evidence="2" key="2">
    <citation type="submission" date="2025-08" db="UniProtKB">
        <authorList>
            <consortium name="Ensembl"/>
        </authorList>
    </citation>
    <scope>IDENTIFICATION</scope>
</reference>
<evidence type="ECO:0000313" key="3">
    <source>
        <dbReference type="Proteomes" id="UP000694547"/>
    </source>
</evidence>
<dbReference type="Ensembl" id="ENSPEMT00000041057.1">
    <property type="protein sequence ID" value="ENSPEMP00000031590.1"/>
    <property type="gene ID" value="ENSPEMG00000031018.1"/>
</dbReference>
<feature type="compositionally biased region" description="Basic and acidic residues" evidence="1">
    <location>
        <begin position="100"/>
        <end position="123"/>
    </location>
</feature>
<evidence type="ECO:0000313" key="2">
    <source>
        <dbReference type="Ensembl" id="ENSPEMP00000031590.1"/>
    </source>
</evidence>
<dbReference type="PANTHER" id="PTHR31647:SF13">
    <property type="entry name" value="2-CELL-STAGE, VARIABLE GROUP, MEMBER 1-RELATED"/>
    <property type="match status" value="1"/>
</dbReference>
<sequence length="190" mass="21595">VSRAREMAQRAVLPGFVEDMSILHSTPRRTLVLPALRTQYSMSWPLCYLGEPSHCFEEGWSIEWELFSLPCGLDCLDCLRYHPRPNSAMKRGVDVFQSESQKKPQMEPGEVLKDKESNVEKPDQPSTGLLSIWKKGQELETCDGGNSPELDPVSDPPRCLSCWPWLQRAFGRKRKTKRISGDLMPAKTCN</sequence>
<feature type="region of interest" description="Disordered" evidence="1">
    <location>
        <begin position="97"/>
        <end position="127"/>
    </location>
</feature>
<organism evidence="2 3">
    <name type="scientific">Peromyscus maniculatus bairdii</name>
    <name type="common">Prairie deer mouse</name>
    <dbReference type="NCBI Taxonomy" id="230844"/>
    <lineage>
        <taxon>Eukaryota</taxon>
        <taxon>Metazoa</taxon>
        <taxon>Chordata</taxon>
        <taxon>Craniata</taxon>
        <taxon>Vertebrata</taxon>
        <taxon>Euteleostomi</taxon>
        <taxon>Mammalia</taxon>
        <taxon>Eutheria</taxon>
        <taxon>Euarchontoglires</taxon>
        <taxon>Glires</taxon>
        <taxon>Rodentia</taxon>
        <taxon>Myomorpha</taxon>
        <taxon>Muroidea</taxon>
        <taxon>Cricetidae</taxon>
        <taxon>Neotominae</taxon>
        <taxon>Peromyscus</taxon>
    </lineage>
</organism>
<name>A0A8C8UEE2_PERMB</name>
<reference evidence="3" key="1">
    <citation type="submission" date="2018-10" db="EMBL/GenBank/DDBJ databases">
        <title>Improved assembly of the deer mouse Peromyscus maniculatus genome.</title>
        <authorList>
            <person name="Lassance J.-M."/>
            <person name="Hoekstra H.E."/>
        </authorList>
    </citation>
    <scope>NUCLEOTIDE SEQUENCE [LARGE SCALE GENOMIC DNA]</scope>
</reference>
<protein>
    <submittedName>
        <fullName evidence="2">Uncharacterized protein</fullName>
    </submittedName>
</protein>
<dbReference type="GeneTree" id="ENSGT00840000130401"/>
<reference evidence="2" key="3">
    <citation type="submission" date="2025-09" db="UniProtKB">
        <authorList>
            <consortium name="Ensembl"/>
        </authorList>
    </citation>
    <scope>IDENTIFICATION</scope>
</reference>
<evidence type="ECO:0000256" key="1">
    <source>
        <dbReference type="SAM" id="MobiDB-lite"/>
    </source>
</evidence>